<gene>
    <name evidence="4" type="ordered locus">Krad_1685</name>
</gene>
<feature type="domain" description="ATPase AAA-3" evidence="2">
    <location>
        <begin position="79"/>
        <end position="208"/>
    </location>
</feature>
<feature type="domain" description="ChlI/MoxR AAA lid" evidence="3">
    <location>
        <begin position="271"/>
        <end position="328"/>
    </location>
</feature>
<dbReference type="SUPFAM" id="SSF52540">
    <property type="entry name" value="P-loop containing nucleoside triphosphate hydrolases"/>
    <property type="match status" value="1"/>
</dbReference>
<dbReference type="InterPro" id="IPR041628">
    <property type="entry name" value="ChlI/MoxR_AAA_lid"/>
</dbReference>
<dbReference type="GO" id="GO:0005524">
    <property type="term" value="F:ATP binding"/>
    <property type="evidence" value="ECO:0007669"/>
    <property type="project" value="InterPro"/>
</dbReference>
<organism evidence="4 5">
    <name type="scientific">Kineococcus radiotolerans (strain ATCC BAA-149 / DSM 14245 / SRS30216)</name>
    <dbReference type="NCBI Taxonomy" id="266940"/>
    <lineage>
        <taxon>Bacteria</taxon>
        <taxon>Bacillati</taxon>
        <taxon>Actinomycetota</taxon>
        <taxon>Actinomycetes</taxon>
        <taxon>Kineosporiales</taxon>
        <taxon>Kineosporiaceae</taxon>
        <taxon>Kineococcus</taxon>
    </lineage>
</organism>
<dbReference type="HOGENOM" id="CLU_034716_2_2_11"/>
<evidence type="ECO:0000256" key="1">
    <source>
        <dbReference type="SAM" id="MobiDB-lite"/>
    </source>
</evidence>
<dbReference type="AlphaFoldDB" id="A6W8N2"/>
<dbReference type="GO" id="GO:0016887">
    <property type="term" value="F:ATP hydrolysis activity"/>
    <property type="evidence" value="ECO:0007669"/>
    <property type="project" value="InterPro"/>
</dbReference>
<evidence type="ECO:0000259" key="3">
    <source>
        <dbReference type="Pfam" id="PF17863"/>
    </source>
</evidence>
<dbReference type="Gene3D" id="3.40.50.300">
    <property type="entry name" value="P-loop containing nucleotide triphosphate hydrolases"/>
    <property type="match status" value="1"/>
</dbReference>
<dbReference type="CDD" id="cd00009">
    <property type="entry name" value="AAA"/>
    <property type="match status" value="1"/>
</dbReference>
<dbReference type="Gene3D" id="1.10.8.80">
    <property type="entry name" value="Magnesium chelatase subunit I, C-Terminal domain"/>
    <property type="match status" value="1"/>
</dbReference>
<accession>A6W8N2</accession>
<dbReference type="KEGG" id="kra:Krad_1685"/>
<dbReference type="eggNOG" id="COG0714">
    <property type="taxonomic scope" value="Bacteria"/>
</dbReference>
<feature type="region of interest" description="Disordered" evidence="1">
    <location>
        <begin position="1"/>
        <end position="45"/>
    </location>
</feature>
<dbReference type="Pfam" id="PF17863">
    <property type="entry name" value="AAA_lid_2"/>
    <property type="match status" value="1"/>
</dbReference>
<evidence type="ECO:0000313" key="5">
    <source>
        <dbReference type="Proteomes" id="UP000001116"/>
    </source>
</evidence>
<proteinExistence type="predicted"/>
<dbReference type="InterPro" id="IPR027417">
    <property type="entry name" value="P-loop_NTPase"/>
</dbReference>
<dbReference type="InterPro" id="IPR011703">
    <property type="entry name" value="ATPase_AAA-3"/>
</dbReference>
<keyword evidence="5" id="KW-1185">Reference proteome</keyword>
<feature type="compositionally biased region" description="Basic and acidic residues" evidence="1">
    <location>
        <begin position="19"/>
        <end position="28"/>
    </location>
</feature>
<feature type="compositionally biased region" description="Pro residues" evidence="1">
    <location>
        <begin position="29"/>
        <end position="44"/>
    </location>
</feature>
<dbReference type="STRING" id="266940.Krad_1685"/>
<dbReference type="PANTHER" id="PTHR42759">
    <property type="entry name" value="MOXR FAMILY PROTEIN"/>
    <property type="match status" value="1"/>
</dbReference>
<evidence type="ECO:0000313" key="4">
    <source>
        <dbReference type="EMBL" id="ABS03171.1"/>
    </source>
</evidence>
<dbReference type="Proteomes" id="UP000001116">
    <property type="component" value="Chromosome"/>
</dbReference>
<dbReference type="InterPro" id="IPR050764">
    <property type="entry name" value="CbbQ/NirQ/NorQ/GpvN"/>
</dbReference>
<dbReference type="EMBL" id="CP000750">
    <property type="protein sequence ID" value="ABS03171.1"/>
    <property type="molecule type" value="Genomic_DNA"/>
</dbReference>
<reference evidence="5" key="1">
    <citation type="journal article" date="2008" name="PLoS ONE">
        <title>Survival in nuclear waste, extreme resistance, and potential applications gleaned from the genome sequence of Kineococcus radiotolerans SRS30216.</title>
        <authorList>
            <person name="Bagwell C.E."/>
            <person name="Bhat S."/>
            <person name="Hawkins G.M."/>
            <person name="Smith B.W."/>
            <person name="Biswas T."/>
            <person name="Hoover T.R."/>
            <person name="Saunders E."/>
            <person name="Han C.S."/>
            <person name="Tsodikov O.V."/>
            <person name="Shimkets L.J."/>
        </authorList>
    </citation>
    <scope>NUCLEOTIDE SEQUENCE [LARGE SCALE GENOMIC DNA]</scope>
    <source>
        <strain evidence="5">ATCC BAA-149 / DSM 14245 / SRS30216</strain>
    </source>
</reference>
<dbReference type="PANTHER" id="PTHR42759:SF5">
    <property type="entry name" value="METHANOL DEHYDROGENASE REGULATOR"/>
    <property type="match status" value="1"/>
</dbReference>
<dbReference type="Pfam" id="PF07726">
    <property type="entry name" value="AAA_3"/>
    <property type="match status" value="1"/>
</dbReference>
<name>A6W8N2_KINRD</name>
<sequence length="362" mass="37943">MGRSGDAHPRSLRCASPGADHRGVDHPLPEPSGAPAPAPAPLPDPTAAARALVDGVERVVRGRRAAVELLVTAVLARGHVLVEDVPGSGKTTLATAFAASLGAECSRVQATADLLPADVTGSGVWDPASGGFRFVPGPLFAPVVLVDELNRTSPRTQSAFLEAMEERRVTVDGVRHRLPEPFVVVATQNPVEQHGTYPLPEGQLDRFAVRLVLGPLTADVERRVLREQLAGNRPETLTPVLDLAGLLALQRATAGVHVADATLDLAVGLTRATRTDPRVRLGAGTRAGLTLVRCAQARALLAGRDHVLPEDVQALVVPVLAHRLLLAEEHEPLEVGGAGSRTLAQERLAAGLVPGTAVPLHR</sequence>
<protein>
    <submittedName>
        <fullName evidence="4">ATPase associated with various cellular activities AAA_3</fullName>
    </submittedName>
</protein>
<evidence type="ECO:0000259" key="2">
    <source>
        <dbReference type="Pfam" id="PF07726"/>
    </source>
</evidence>